<dbReference type="InterPro" id="IPR000531">
    <property type="entry name" value="Beta-barrel_TonB"/>
</dbReference>
<evidence type="ECO:0000313" key="16">
    <source>
        <dbReference type="Proteomes" id="UP000059672"/>
    </source>
</evidence>
<dbReference type="PANTHER" id="PTHR30069">
    <property type="entry name" value="TONB-DEPENDENT OUTER MEMBRANE RECEPTOR"/>
    <property type="match status" value="1"/>
</dbReference>
<dbReference type="OrthoDB" id="9768177at2"/>
<evidence type="ECO:0000256" key="8">
    <source>
        <dbReference type="ARBA" id="ARBA00023170"/>
    </source>
</evidence>
<organism evidence="15 16">
    <name type="scientific">Lutibacter profundi</name>
    <dbReference type="NCBI Taxonomy" id="1622118"/>
    <lineage>
        <taxon>Bacteria</taxon>
        <taxon>Pseudomonadati</taxon>
        <taxon>Bacteroidota</taxon>
        <taxon>Flavobacteriia</taxon>
        <taxon>Flavobacteriales</taxon>
        <taxon>Flavobacteriaceae</taxon>
        <taxon>Lutibacter</taxon>
    </lineage>
</organism>
<evidence type="ECO:0000256" key="2">
    <source>
        <dbReference type="ARBA" id="ARBA00022448"/>
    </source>
</evidence>
<keyword evidence="3 10" id="KW-1134">Transmembrane beta strand</keyword>
<evidence type="ECO:0000259" key="14">
    <source>
        <dbReference type="Pfam" id="PF07715"/>
    </source>
</evidence>
<dbReference type="Proteomes" id="UP000059672">
    <property type="component" value="Chromosome"/>
</dbReference>
<evidence type="ECO:0000256" key="10">
    <source>
        <dbReference type="PROSITE-ProRule" id="PRU01360"/>
    </source>
</evidence>
<dbReference type="InterPro" id="IPR036942">
    <property type="entry name" value="Beta-barrel_TonB_sf"/>
</dbReference>
<keyword evidence="2 10" id="KW-0813">Transport</keyword>
<evidence type="ECO:0000256" key="1">
    <source>
        <dbReference type="ARBA" id="ARBA00004571"/>
    </source>
</evidence>
<dbReference type="NCBIfam" id="TIGR04056">
    <property type="entry name" value="OMP_RagA_SusC"/>
    <property type="match status" value="1"/>
</dbReference>
<dbReference type="KEGG" id="lut:Lupro_05130"/>
<proteinExistence type="inferred from homology"/>
<evidence type="ECO:0000256" key="5">
    <source>
        <dbReference type="ARBA" id="ARBA00022729"/>
    </source>
</evidence>
<evidence type="ECO:0000256" key="6">
    <source>
        <dbReference type="ARBA" id="ARBA00023077"/>
    </source>
</evidence>
<dbReference type="InterPro" id="IPR008969">
    <property type="entry name" value="CarboxyPept-like_regulatory"/>
</dbReference>
<dbReference type="Pfam" id="PF07715">
    <property type="entry name" value="Plug"/>
    <property type="match status" value="1"/>
</dbReference>
<feature type="domain" description="TonB-dependent receptor plug" evidence="14">
    <location>
        <begin position="117"/>
        <end position="238"/>
    </location>
</feature>
<evidence type="ECO:0000256" key="11">
    <source>
        <dbReference type="RuleBase" id="RU003357"/>
    </source>
</evidence>
<dbReference type="GO" id="GO:0009279">
    <property type="term" value="C:cell outer membrane"/>
    <property type="evidence" value="ECO:0007669"/>
    <property type="project" value="UniProtKB-SubCell"/>
</dbReference>
<dbReference type="EMBL" id="CP013355">
    <property type="protein sequence ID" value="AMC12201.1"/>
    <property type="molecule type" value="Genomic_DNA"/>
</dbReference>
<dbReference type="GO" id="GO:0015344">
    <property type="term" value="F:siderophore uptake transmembrane transporter activity"/>
    <property type="evidence" value="ECO:0007669"/>
    <property type="project" value="TreeGrafter"/>
</dbReference>
<protein>
    <submittedName>
        <fullName evidence="15">SusC/RagA family TonB-linked outer membrane protein</fullName>
    </submittedName>
</protein>
<dbReference type="Pfam" id="PF00593">
    <property type="entry name" value="TonB_dep_Rec_b-barrel"/>
    <property type="match status" value="1"/>
</dbReference>
<keyword evidence="5 12" id="KW-0732">Signal</keyword>
<evidence type="ECO:0000259" key="13">
    <source>
        <dbReference type="Pfam" id="PF00593"/>
    </source>
</evidence>
<dbReference type="SUPFAM" id="SSF56935">
    <property type="entry name" value="Porins"/>
    <property type="match status" value="1"/>
</dbReference>
<accession>A0A0X8G8Y4</accession>
<evidence type="ECO:0000256" key="4">
    <source>
        <dbReference type="ARBA" id="ARBA00022692"/>
    </source>
</evidence>
<comment type="similarity">
    <text evidence="10 11">Belongs to the TonB-dependent receptor family.</text>
</comment>
<keyword evidence="8" id="KW-0675">Receptor</keyword>
<dbReference type="GO" id="GO:0044718">
    <property type="term" value="P:siderophore transmembrane transport"/>
    <property type="evidence" value="ECO:0007669"/>
    <property type="project" value="TreeGrafter"/>
</dbReference>
<dbReference type="PATRIC" id="fig|1622118.3.peg.1072"/>
<keyword evidence="7 10" id="KW-0472">Membrane</keyword>
<dbReference type="InterPro" id="IPR012910">
    <property type="entry name" value="Plug_dom"/>
</dbReference>
<dbReference type="Gene3D" id="2.170.130.10">
    <property type="entry name" value="TonB-dependent receptor, plug domain"/>
    <property type="match status" value="1"/>
</dbReference>
<dbReference type="InterPro" id="IPR023996">
    <property type="entry name" value="TonB-dep_OMP_SusC/RagA"/>
</dbReference>
<dbReference type="STRING" id="1622118.Lupro_05130"/>
<feature type="chain" id="PRO_5007066358" evidence="12">
    <location>
        <begin position="23"/>
        <end position="1074"/>
    </location>
</feature>
<dbReference type="RefSeq" id="WP_068211461.1">
    <property type="nucleotide sequence ID" value="NZ_CP013355.1"/>
</dbReference>
<dbReference type="PROSITE" id="PS52016">
    <property type="entry name" value="TONB_DEPENDENT_REC_3"/>
    <property type="match status" value="1"/>
</dbReference>
<name>A0A0X8G8Y4_9FLAO</name>
<reference evidence="16" key="1">
    <citation type="submission" date="2015-12" db="EMBL/GenBank/DDBJ databases">
        <title>Complete genome sequence of Lutibacter profundus strain LP1.</title>
        <authorList>
            <person name="Wissuwa J."/>
            <person name="Le Moine Bauer S."/>
            <person name="Stokke R."/>
            <person name="Dahle H."/>
            <person name="Steen I.H."/>
        </authorList>
    </citation>
    <scope>NUCLEOTIDE SEQUENCE [LARGE SCALE GENOMIC DNA]</scope>
    <source>
        <strain evidence="16">LP1</strain>
    </source>
</reference>
<dbReference type="PANTHER" id="PTHR30069:SF29">
    <property type="entry name" value="HEMOGLOBIN AND HEMOGLOBIN-HAPTOGLOBIN-BINDING PROTEIN 1-RELATED"/>
    <property type="match status" value="1"/>
</dbReference>
<sequence length="1074" mass="116329">MKTKFNGFLTLILALLVQITFAQEKTVTGTISDASGPLPGVTVIVKGTNMGTQSDFDGNYSIKVNSGAVLQFSFMGMQTVEKTVGTSNVMNITMQEDAQALEEVVITGLGIKRGKQALGYAVSKVDAKDIEEKAEGDIARVLTGKASGVQITQQSGMSGSGTNIIIRGMNSFSGSNQPLFIVDGIPFSSDTNAQGDFIDGNNGSSRFLDLDPNNIESVNVLKGLAAATLYGTQGRNGVILITTKSGSSKGAGAKKTEITVSSSLFANEIASMPNYQNEYGGGFDQSFGWFFSNWGPSFSEDGPAGWGNQAAIDENGTLAHPYSTASAATGIPQAFPEFANARYEWKPYDGVKDFFRQGIIKSNNVNVRGASSDGNVSYNVNYGNLDDQGFTPGNRLRRNTFSIGGSAKLSNKFTVNGTMNYTKTNFKTPPVAASYGSNVGGENASIFGNLFYTPRSIDLMGLPYQNPITGESVYYRQNNSIQHPLWTVNNAGNTQNTNRVFGGISLLYELNDNVRVNYRYGFDVYSENNSNYSNKGGKTGSVANQSGIYQTWNNTNTIDDHNLSVSGNYDINDDLDISFSVGITSRRDVYNRNGVKSVGQQVFGVLRHFNFASQDEIQYFEERNILGAYAQAEIGYQDYLYLTLAGRNDWVSNLTEANRSIGYPSASISFLPSKIIESLRESTVVNYLKLRAGYGTSANFPTGYPVSSTLSLDTQDFQDGSGVDVVTNSTGAVLGNTNLKPERIDEIEFGVETRMFNNRLSLDFSLYSKKTKDLIVSRPLDPSTGYTSTRTNVGEVKNDGVEVDLGYDWFKSDDRAGFNWNTTLNFSANKAVVTDLGLDTDIVVYAGFSTRGNAAIKGEQLGTMIGSAIARDENGNLMVNSAGSYVIQNGNNIIGNANPDFTMNVANSIGYKNFSLGFLFTWIQGGDMYSQTIQTLIGRGVVNADNVDRANSFILPGVNPAGEPNTTQINNSTYFFSNVLYGPDELGVYDATVFRLQELTLSYKLPTKYLEKTPFGALSIAFTGNNLWFYTPNMPKNTNFDPNVAGLGVGNGAGFEYLNGPSARRYGMSIKASF</sequence>
<dbReference type="SUPFAM" id="SSF49464">
    <property type="entry name" value="Carboxypeptidase regulatory domain-like"/>
    <property type="match status" value="1"/>
</dbReference>
<keyword evidence="9 10" id="KW-0998">Cell outer membrane</keyword>
<evidence type="ECO:0000256" key="7">
    <source>
        <dbReference type="ARBA" id="ARBA00023136"/>
    </source>
</evidence>
<reference evidence="15 16" key="2">
    <citation type="journal article" date="2016" name="Int. J. Syst. Evol. Microbiol.">
        <title>Lutibacter profundi sp. nov., isolated from a deep-sea hydrothermal system on the Arctic Mid-Ocean Ridge and emended description of the genus Lutibacter.</title>
        <authorList>
            <person name="Le Moine Bauer S."/>
            <person name="Roalkvam I."/>
            <person name="Steen I.H."/>
            <person name="Dahle H."/>
        </authorList>
    </citation>
    <scope>NUCLEOTIDE SEQUENCE [LARGE SCALE GENOMIC DNA]</scope>
    <source>
        <strain evidence="15 16">LP1</strain>
    </source>
</reference>
<evidence type="ECO:0000313" key="15">
    <source>
        <dbReference type="EMBL" id="AMC12201.1"/>
    </source>
</evidence>
<evidence type="ECO:0000256" key="9">
    <source>
        <dbReference type="ARBA" id="ARBA00023237"/>
    </source>
</evidence>
<dbReference type="AlphaFoldDB" id="A0A0X8G8Y4"/>
<evidence type="ECO:0000256" key="3">
    <source>
        <dbReference type="ARBA" id="ARBA00022452"/>
    </source>
</evidence>
<comment type="subcellular location">
    <subcellularLocation>
        <location evidence="1 10">Cell outer membrane</location>
        <topology evidence="1 10">Multi-pass membrane protein</topology>
    </subcellularLocation>
</comment>
<feature type="signal peptide" evidence="12">
    <location>
        <begin position="1"/>
        <end position="22"/>
    </location>
</feature>
<gene>
    <name evidence="15" type="ORF">Lupro_05130</name>
</gene>
<dbReference type="InterPro" id="IPR037066">
    <property type="entry name" value="Plug_dom_sf"/>
</dbReference>
<dbReference type="Gene3D" id="2.40.170.20">
    <property type="entry name" value="TonB-dependent receptor, beta-barrel domain"/>
    <property type="match status" value="1"/>
</dbReference>
<dbReference type="Pfam" id="PF13715">
    <property type="entry name" value="CarbopepD_reg_2"/>
    <property type="match status" value="1"/>
</dbReference>
<keyword evidence="16" id="KW-1185">Reference proteome</keyword>
<evidence type="ECO:0000256" key="12">
    <source>
        <dbReference type="SAM" id="SignalP"/>
    </source>
</evidence>
<keyword evidence="4 10" id="KW-0812">Transmembrane</keyword>
<feature type="domain" description="TonB-dependent receptor-like beta-barrel" evidence="13">
    <location>
        <begin position="476"/>
        <end position="935"/>
    </location>
</feature>
<keyword evidence="6 11" id="KW-0798">TonB box</keyword>
<dbReference type="InterPro" id="IPR039426">
    <property type="entry name" value="TonB-dep_rcpt-like"/>
</dbReference>
<dbReference type="Gene3D" id="2.60.40.1120">
    <property type="entry name" value="Carboxypeptidase-like, regulatory domain"/>
    <property type="match status" value="1"/>
</dbReference>